<dbReference type="Proteomes" id="UP001206925">
    <property type="component" value="Unassembled WGS sequence"/>
</dbReference>
<gene>
    <name evidence="1" type="ORF">M8C21_006867</name>
</gene>
<dbReference type="AlphaFoldDB" id="A0AAD5CFI4"/>
<accession>A0AAD5CFI4</accession>
<dbReference type="EMBL" id="JAMZMK010008312">
    <property type="protein sequence ID" value="KAI7740956.1"/>
    <property type="molecule type" value="Genomic_DNA"/>
</dbReference>
<reference evidence="1" key="1">
    <citation type="submission" date="2022-06" db="EMBL/GenBank/DDBJ databases">
        <title>Uncovering the hologenomic basis of an extraordinary plant invasion.</title>
        <authorList>
            <person name="Bieker V.C."/>
            <person name="Martin M.D."/>
            <person name="Gilbert T."/>
            <person name="Hodgins K."/>
            <person name="Battlay P."/>
            <person name="Petersen B."/>
            <person name="Wilson J."/>
        </authorList>
    </citation>
    <scope>NUCLEOTIDE SEQUENCE</scope>
    <source>
        <strain evidence="1">AA19_3_7</strain>
        <tissue evidence="1">Leaf</tissue>
    </source>
</reference>
<keyword evidence="2" id="KW-1185">Reference proteome</keyword>
<name>A0AAD5CFI4_AMBAR</name>
<sequence>MNAFEKILISMTSFCLQMRSRFAYNIKKWSIGMIYSEKCMNGSI</sequence>
<evidence type="ECO:0000313" key="1">
    <source>
        <dbReference type="EMBL" id="KAI7740956.1"/>
    </source>
</evidence>
<organism evidence="1 2">
    <name type="scientific">Ambrosia artemisiifolia</name>
    <name type="common">Common ragweed</name>
    <dbReference type="NCBI Taxonomy" id="4212"/>
    <lineage>
        <taxon>Eukaryota</taxon>
        <taxon>Viridiplantae</taxon>
        <taxon>Streptophyta</taxon>
        <taxon>Embryophyta</taxon>
        <taxon>Tracheophyta</taxon>
        <taxon>Spermatophyta</taxon>
        <taxon>Magnoliopsida</taxon>
        <taxon>eudicotyledons</taxon>
        <taxon>Gunneridae</taxon>
        <taxon>Pentapetalae</taxon>
        <taxon>asterids</taxon>
        <taxon>campanulids</taxon>
        <taxon>Asterales</taxon>
        <taxon>Asteraceae</taxon>
        <taxon>Asteroideae</taxon>
        <taxon>Heliantheae alliance</taxon>
        <taxon>Heliantheae</taxon>
        <taxon>Ambrosia</taxon>
    </lineage>
</organism>
<comment type="caution">
    <text evidence="1">The sequence shown here is derived from an EMBL/GenBank/DDBJ whole genome shotgun (WGS) entry which is preliminary data.</text>
</comment>
<proteinExistence type="predicted"/>
<protein>
    <submittedName>
        <fullName evidence="1">Uncharacterized protein</fullName>
    </submittedName>
</protein>
<evidence type="ECO:0000313" key="2">
    <source>
        <dbReference type="Proteomes" id="UP001206925"/>
    </source>
</evidence>